<keyword evidence="11 17" id="KW-0269">Exonuclease</keyword>
<evidence type="ECO:0000256" key="7">
    <source>
        <dbReference type="ARBA" id="ARBA00022723"/>
    </source>
</evidence>
<feature type="compositionally biased region" description="Basic and acidic residues" evidence="18">
    <location>
        <begin position="1714"/>
        <end position="1725"/>
    </location>
</feature>
<dbReference type="PANTHER" id="PTHR10139">
    <property type="entry name" value="DOUBLE-STRAND BREAK REPAIR PROTEIN MRE11"/>
    <property type="match status" value="1"/>
</dbReference>
<evidence type="ECO:0000256" key="18">
    <source>
        <dbReference type="SAM" id="MobiDB-lite"/>
    </source>
</evidence>
<dbReference type="GO" id="GO:0008296">
    <property type="term" value="F:3'-5'-DNA exonuclease activity"/>
    <property type="evidence" value="ECO:0007669"/>
    <property type="project" value="InterPro"/>
</dbReference>
<feature type="compositionally biased region" description="Polar residues" evidence="18">
    <location>
        <begin position="1088"/>
        <end position="1099"/>
    </location>
</feature>
<evidence type="ECO:0000256" key="2">
    <source>
        <dbReference type="ARBA" id="ARBA00004123"/>
    </source>
</evidence>
<comment type="subunit">
    <text evidence="16">Component of the MRN complex composed of two heterodimers RAD50 and MRE11 associated with a single NBS1.</text>
</comment>
<evidence type="ECO:0000256" key="13">
    <source>
        <dbReference type="ARBA" id="ARBA00023211"/>
    </source>
</evidence>
<feature type="compositionally biased region" description="Low complexity" evidence="18">
    <location>
        <begin position="981"/>
        <end position="995"/>
    </location>
</feature>
<protein>
    <recommendedName>
        <fullName evidence="19">Mre11 DNA-binding domain-containing protein</fullName>
    </recommendedName>
</protein>
<dbReference type="InterPro" id="IPR038487">
    <property type="entry name" value="Mre11_capping_dom"/>
</dbReference>
<dbReference type="Proteomes" id="UP001280581">
    <property type="component" value="Unassembled WGS sequence"/>
</dbReference>
<keyword evidence="10 17" id="KW-0378">Hydrolase</keyword>
<evidence type="ECO:0000256" key="11">
    <source>
        <dbReference type="ARBA" id="ARBA00022839"/>
    </source>
</evidence>
<dbReference type="Gene3D" id="3.60.21.10">
    <property type="match status" value="1"/>
</dbReference>
<organism evidence="20 21">
    <name type="scientific">Pseudopithomyces chartarum</name>
    <dbReference type="NCBI Taxonomy" id="1892770"/>
    <lineage>
        <taxon>Eukaryota</taxon>
        <taxon>Fungi</taxon>
        <taxon>Dikarya</taxon>
        <taxon>Ascomycota</taxon>
        <taxon>Pezizomycotina</taxon>
        <taxon>Dothideomycetes</taxon>
        <taxon>Pleosporomycetidae</taxon>
        <taxon>Pleosporales</taxon>
        <taxon>Massarineae</taxon>
        <taxon>Didymosphaeriaceae</taxon>
        <taxon>Pseudopithomyces</taxon>
    </lineage>
</organism>
<comment type="cofactor">
    <cofactor evidence="1">
        <name>Mn(2+)</name>
        <dbReference type="ChEBI" id="CHEBI:29035"/>
    </cofactor>
</comment>
<feature type="compositionally biased region" description="Low complexity" evidence="18">
    <location>
        <begin position="710"/>
        <end position="728"/>
    </location>
</feature>
<dbReference type="Pfam" id="PF04152">
    <property type="entry name" value="Mre11_DNA_bind"/>
    <property type="match status" value="1"/>
</dbReference>
<evidence type="ECO:0000256" key="5">
    <source>
        <dbReference type="ARBA" id="ARBA00022454"/>
    </source>
</evidence>
<keyword evidence="15 17" id="KW-0469">Meiosis</keyword>
<feature type="region of interest" description="Disordered" evidence="18">
    <location>
        <begin position="847"/>
        <end position="882"/>
    </location>
</feature>
<dbReference type="GO" id="GO:0030870">
    <property type="term" value="C:Mre11 complex"/>
    <property type="evidence" value="ECO:0007669"/>
    <property type="project" value="InterPro"/>
</dbReference>
<dbReference type="GO" id="GO:0097552">
    <property type="term" value="P:mitochondrial double-strand break repair via homologous recombination"/>
    <property type="evidence" value="ECO:0007669"/>
    <property type="project" value="TreeGrafter"/>
</dbReference>
<keyword evidence="12 17" id="KW-0234">DNA repair</keyword>
<evidence type="ECO:0000256" key="6">
    <source>
        <dbReference type="ARBA" id="ARBA00022722"/>
    </source>
</evidence>
<evidence type="ECO:0000256" key="17">
    <source>
        <dbReference type="RuleBase" id="RU003447"/>
    </source>
</evidence>
<keyword evidence="21" id="KW-1185">Reference proteome</keyword>
<dbReference type="EMBL" id="WVTA01000010">
    <property type="protein sequence ID" value="KAK3204049.1"/>
    <property type="molecule type" value="Genomic_DNA"/>
</dbReference>
<keyword evidence="13 17" id="KW-0464">Manganese</keyword>
<dbReference type="SUPFAM" id="SSF56300">
    <property type="entry name" value="Metallo-dependent phosphatases"/>
    <property type="match status" value="1"/>
</dbReference>
<dbReference type="InterPro" id="IPR003701">
    <property type="entry name" value="Mre11"/>
</dbReference>
<keyword evidence="8 17" id="KW-0255">Endonuclease</keyword>
<feature type="region of interest" description="Disordered" evidence="18">
    <location>
        <begin position="1164"/>
        <end position="1367"/>
    </location>
</feature>
<evidence type="ECO:0000256" key="10">
    <source>
        <dbReference type="ARBA" id="ARBA00022801"/>
    </source>
</evidence>
<proteinExistence type="inferred from homology"/>
<dbReference type="GO" id="GO:0000724">
    <property type="term" value="P:double-strand break repair via homologous recombination"/>
    <property type="evidence" value="ECO:0007669"/>
    <property type="project" value="TreeGrafter"/>
</dbReference>
<gene>
    <name evidence="20" type="ORF">GRF29_106g1494746</name>
</gene>
<dbReference type="GO" id="GO:0030145">
    <property type="term" value="F:manganese ion binding"/>
    <property type="evidence" value="ECO:0007669"/>
    <property type="project" value="InterPro"/>
</dbReference>
<comment type="caution">
    <text evidence="20">The sequence shown here is derived from an EMBL/GenBank/DDBJ whole genome shotgun (WGS) entry which is preliminary data.</text>
</comment>
<dbReference type="FunFam" id="3.60.21.10:FF:000011">
    <property type="entry name" value="Double-strand break repair protein"/>
    <property type="match status" value="1"/>
</dbReference>
<evidence type="ECO:0000256" key="12">
    <source>
        <dbReference type="ARBA" id="ARBA00023204"/>
    </source>
</evidence>
<dbReference type="SMART" id="SM01347">
    <property type="entry name" value="Mre11_DNA_bind"/>
    <property type="match status" value="1"/>
</dbReference>
<feature type="compositionally biased region" description="Low complexity" evidence="18">
    <location>
        <begin position="599"/>
        <end position="624"/>
    </location>
</feature>
<dbReference type="NCBIfam" id="TIGR00583">
    <property type="entry name" value="mre11"/>
    <property type="match status" value="1"/>
</dbReference>
<dbReference type="GO" id="GO:0000014">
    <property type="term" value="F:single-stranded DNA endodeoxyribonuclease activity"/>
    <property type="evidence" value="ECO:0007669"/>
    <property type="project" value="TreeGrafter"/>
</dbReference>
<keyword evidence="9 17" id="KW-0227">DNA damage</keyword>
<feature type="region of interest" description="Disordered" evidence="18">
    <location>
        <begin position="544"/>
        <end position="758"/>
    </location>
</feature>
<keyword evidence="7" id="KW-0479">Metal-binding</keyword>
<evidence type="ECO:0000256" key="16">
    <source>
        <dbReference type="ARBA" id="ARBA00064981"/>
    </source>
</evidence>
<evidence type="ECO:0000313" key="20">
    <source>
        <dbReference type="EMBL" id="KAK3204049.1"/>
    </source>
</evidence>
<comment type="subcellular location">
    <subcellularLocation>
        <location evidence="3">Chromosome</location>
    </subcellularLocation>
    <subcellularLocation>
        <location evidence="2">Nucleus</location>
    </subcellularLocation>
</comment>
<evidence type="ECO:0000313" key="21">
    <source>
        <dbReference type="Proteomes" id="UP001280581"/>
    </source>
</evidence>
<dbReference type="GO" id="GO:0031573">
    <property type="term" value="P:mitotic intra-S DNA damage checkpoint signaling"/>
    <property type="evidence" value="ECO:0007669"/>
    <property type="project" value="TreeGrafter"/>
</dbReference>
<feature type="region of interest" description="Disordered" evidence="18">
    <location>
        <begin position="1639"/>
        <end position="1788"/>
    </location>
</feature>
<reference evidence="20 21" key="1">
    <citation type="submission" date="2021-02" db="EMBL/GenBank/DDBJ databases">
        <title>Genome assembly of Pseudopithomyces chartarum.</title>
        <authorList>
            <person name="Jauregui R."/>
            <person name="Singh J."/>
            <person name="Voisey C."/>
        </authorList>
    </citation>
    <scope>NUCLEOTIDE SEQUENCE [LARGE SCALE GENOMIC DNA]</scope>
    <source>
        <strain evidence="20 21">AGR01</strain>
    </source>
</reference>
<feature type="compositionally biased region" description="Acidic residues" evidence="18">
    <location>
        <begin position="732"/>
        <end position="745"/>
    </location>
</feature>
<evidence type="ECO:0000256" key="14">
    <source>
        <dbReference type="ARBA" id="ARBA00023242"/>
    </source>
</evidence>
<evidence type="ECO:0000256" key="15">
    <source>
        <dbReference type="ARBA" id="ARBA00023254"/>
    </source>
</evidence>
<feature type="compositionally biased region" description="Polar residues" evidence="18">
    <location>
        <begin position="1001"/>
        <end position="1011"/>
    </location>
</feature>
<feature type="region of interest" description="Disordered" evidence="18">
    <location>
        <begin position="1520"/>
        <end position="1548"/>
    </location>
</feature>
<feature type="compositionally biased region" description="Acidic residues" evidence="18">
    <location>
        <begin position="634"/>
        <end position="664"/>
    </location>
</feature>
<dbReference type="CDD" id="cd00840">
    <property type="entry name" value="MPP_Mre11_N"/>
    <property type="match status" value="1"/>
</dbReference>
<sequence>MPSQSPPRGNFFPTRKVVSTDKPTSGPNTIRILVATDSHVGYCERDPVRKDDSWKSFHEAMCLAKEHDVDMILHGGDLFHENKPSRMSMYHVTQSLRMNCLGDKPCELEMLSDASEVFGSVFDHVNYEDPNINVAIPVFAIHGNHDDPSGEGQYSALDLLQASGLVNYYGRTPEIDDISIKPVLLQKGETKLALYGLSNVRDERLFHTWRNGDVKFFQPDVQTGDWFNLMTVHQNHVAHTPTSYLPENFLPEFLDLVIWGHEHECLIDPRINPEMGFQVIQPGSSIATSLMPGEAVPKHVTIISIDSTEEKRKFWCEPIRLKSVRPFIMNTIVLQEQREVIDLKLWRTLENKNKVMEIIKNIVDQMIEEAQKEWLELQEDRDDDENITIPLPLVRLRVEYSAPEPGEFKIDNPQRFSNTFQGKVANVNDVVLFYRNKKSGTKTAKKAIELPDESVMAQLSIDTVQVEKLVKEFLNAQSLSILPQNSFGDAVTQFVDKDDKHAMETFVKESLESQQKHLMQAYDVDVDDMSDAMEDWKGQLEGVFAAGNPGRKQRKGQSRVQEQDNDSDGLGEDPLNIGEDDYESPPVAAGKSARGRGKGASTTRQTAATTKAPAPAKKAPATKATRGRKKVVQEEEDDESDDDVVMIEPDVDNGEEPSESDAEDLFVGQRRAAKKPASRVTTRAKSPVKKTPAARTKRAPATKQSTLNFSQTSTQRAPTQRAAASRAARAMEEDEDEISDDEDAFEPAPRSRVGPPRYPGSRIFASQSSHVLTVLGCLYWLSCHLNLRHKIFSSSVRQGEGPPIMSYKVEELLALRDSVSESAVSIEKFADEDVIKEHVLRPSASATLATASSNKSLRSSTTPALAPVAPVKKPSPSPSIKRGKAEKLLKEHGSPPGMRVTAGGRIVPSDMPPALNNRFVNSTIKPPTLRGVPLTSAMVEQQRTDSSTVPRLEVIGSRPVLYLGDRAYALPALDATNANPSSLPSAPLGSAPKSSVPVPALSTQSSFNGASTAPPRVPTPLSTLDLSALRSQQTLKKQELRTVEQTEVLQASHQTDAWRAGIIEKKRNLIIELDALRKQISALEATENNSVPSAQSHGFSTALGPEPASLPPTAFAPQFQQAMPSPLYGFQGTSSFPHMMMFPPPFGAYSSMQASESAAFVQNPVQIPHSPGSSSRRSHAIQIKAPPEEKKKKPVLDPKSPTYEPVMKPISMAKEIVPNTPSPNKQRSPWRVNGITQSDQQGGRSLSQKPSLSSIDTTDFFPTNTHEHSSTRVAPQATQARSGTKETSIVPSTPEKNWPASPWNEGNSGRSSHKTVSKLTSWPEAFGKRLSSGSGRQVTDAPLSATTHEREQFVPADSTQSILSSATSGRKVADSRFGTEDTWPLIGTKPVNHAPSTYQEGFQAGYDHVGIPDSPDVLKGYIQGLLQFLHDESKKGRNNSLRGLVTNSQPHDSAISMTFNHAEPHINNRENIHSGRLHPNVDVRRDAAHPMHDSPLVYTLRNEANQEQRLRNTTPNAYMNTASASDRVSPGYQQTEIRSTENSATKKDVEKGSMVQAEAMILDPTLRQFSGNQLGNRHYGTPMPLQRYDTTQKDQGAKYFGEDVAYRTRPMANQRVSGLDGAMDDLAGLVCDTHISEQAHAEPQPPVPAPTAEAQISTGTSRSVASIEEDVSCFRPSSSKGKQKATPSPVKLTPDERSDVAAPSRSDTPVSPKKSGEHSPAKAKLEQVTNKFRRKGSKGKKKDARNLSPEQKKERAKKWRERFGQLRDEEEKNVHDHRKAQAALGERS</sequence>
<comment type="similarity">
    <text evidence="4 17">Belongs to the MRE11/RAD32 family.</text>
</comment>
<dbReference type="GO" id="GO:0035861">
    <property type="term" value="C:site of double-strand break"/>
    <property type="evidence" value="ECO:0007669"/>
    <property type="project" value="TreeGrafter"/>
</dbReference>
<feature type="compositionally biased region" description="Polar residues" evidence="18">
    <location>
        <begin position="1654"/>
        <end position="1664"/>
    </location>
</feature>
<feature type="compositionally biased region" description="Polar residues" evidence="18">
    <location>
        <begin position="1271"/>
        <end position="1295"/>
    </location>
</feature>
<dbReference type="Pfam" id="PF00149">
    <property type="entry name" value="Metallophos"/>
    <property type="match status" value="1"/>
</dbReference>
<dbReference type="PANTHER" id="PTHR10139:SF1">
    <property type="entry name" value="DOUBLE-STRAND BREAK REPAIR PROTEIN MRE11"/>
    <property type="match status" value="1"/>
</dbReference>
<dbReference type="GO" id="GO:0006303">
    <property type="term" value="P:double-strand break repair via nonhomologous end joining"/>
    <property type="evidence" value="ECO:0007669"/>
    <property type="project" value="TreeGrafter"/>
</dbReference>
<evidence type="ECO:0000259" key="19">
    <source>
        <dbReference type="SMART" id="SM01347"/>
    </source>
</evidence>
<evidence type="ECO:0000256" key="4">
    <source>
        <dbReference type="ARBA" id="ARBA00009028"/>
    </source>
</evidence>
<keyword evidence="14 17" id="KW-0539">Nucleus</keyword>
<feature type="compositionally biased region" description="Basic and acidic residues" evidence="18">
    <location>
        <begin position="1186"/>
        <end position="1196"/>
    </location>
</feature>
<dbReference type="GO" id="GO:0000723">
    <property type="term" value="P:telomere maintenance"/>
    <property type="evidence" value="ECO:0007669"/>
    <property type="project" value="TreeGrafter"/>
</dbReference>
<name>A0AAN6REF3_9PLEO</name>
<feature type="compositionally biased region" description="Polar residues" evidence="18">
    <location>
        <begin position="1520"/>
        <end position="1543"/>
    </location>
</feature>
<dbReference type="InterPro" id="IPR041796">
    <property type="entry name" value="Mre11_N"/>
</dbReference>
<dbReference type="Gene3D" id="3.30.110.110">
    <property type="entry name" value="Mre11, capping domain"/>
    <property type="match status" value="1"/>
</dbReference>
<evidence type="ECO:0000256" key="1">
    <source>
        <dbReference type="ARBA" id="ARBA00001936"/>
    </source>
</evidence>
<evidence type="ECO:0000256" key="3">
    <source>
        <dbReference type="ARBA" id="ARBA00004286"/>
    </source>
</evidence>
<evidence type="ECO:0000256" key="9">
    <source>
        <dbReference type="ARBA" id="ARBA00022763"/>
    </source>
</evidence>
<feature type="compositionally biased region" description="Basic and acidic residues" evidence="18">
    <location>
        <begin position="1761"/>
        <end position="1774"/>
    </location>
</feature>
<feature type="compositionally biased region" description="Low complexity" evidence="18">
    <location>
        <begin position="847"/>
        <end position="874"/>
    </location>
</feature>
<accession>A0AAN6REF3</accession>
<dbReference type="GO" id="GO:0007095">
    <property type="term" value="P:mitotic G2 DNA damage checkpoint signaling"/>
    <property type="evidence" value="ECO:0007669"/>
    <property type="project" value="TreeGrafter"/>
</dbReference>
<feature type="region of interest" description="Disordered" evidence="18">
    <location>
        <begin position="1088"/>
        <end position="1114"/>
    </location>
</feature>
<dbReference type="InterPro" id="IPR029052">
    <property type="entry name" value="Metallo-depent_PP-like"/>
</dbReference>
<dbReference type="GO" id="GO:0042138">
    <property type="term" value="P:meiotic DNA double-strand break formation"/>
    <property type="evidence" value="ECO:0007669"/>
    <property type="project" value="TreeGrafter"/>
</dbReference>
<feature type="domain" description="Mre11 DNA-binding" evidence="19">
    <location>
        <begin position="314"/>
        <end position="494"/>
    </location>
</feature>
<evidence type="ECO:0000256" key="8">
    <source>
        <dbReference type="ARBA" id="ARBA00022759"/>
    </source>
</evidence>
<dbReference type="InterPro" id="IPR007281">
    <property type="entry name" value="Mre11_DNA-bd"/>
</dbReference>
<feature type="compositionally biased region" description="Polar residues" evidence="18">
    <location>
        <begin position="1234"/>
        <end position="1264"/>
    </location>
</feature>
<dbReference type="InterPro" id="IPR004843">
    <property type="entry name" value="Calcineurin-like_PHP"/>
</dbReference>
<keyword evidence="6 17" id="KW-0540">Nuclease</keyword>
<keyword evidence="5" id="KW-0158">Chromosome</keyword>
<feature type="compositionally biased region" description="Basic residues" evidence="18">
    <location>
        <begin position="1731"/>
        <end position="1743"/>
    </location>
</feature>
<feature type="region of interest" description="Disordered" evidence="18">
    <location>
        <begin position="981"/>
        <end position="1017"/>
    </location>
</feature>
<feature type="region of interest" description="Disordered" evidence="18">
    <location>
        <begin position="1"/>
        <end position="26"/>
    </location>
</feature>
<feature type="compositionally biased region" description="Polar residues" evidence="18">
    <location>
        <begin position="1357"/>
        <end position="1367"/>
    </location>
</feature>